<name>A0AAE2ZAQ0_PRORE</name>
<proteinExistence type="predicted"/>
<accession>A0AAE2ZAQ0</accession>
<dbReference type="InterPro" id="IPR019697">
    <property type="entry name" value="Phage_HP1_Orf28"/>
</dbReference>
<evidence type="ECO:0000313" key="1">
    <source>
        <dbReference type="EMBL" id="MBW3116456.1"/>
    </source>
</evidence>
<dbReference type="Pfam" id="PF10761">
    <property type="entry name" value="DUF2590"/>
    <property type="match status" value="1"/>
</dbReference>
<reference evidence="1" key="1">
    <citation type="submission" date="2021-07" db="EMBL/GenBank/DDBJ databases">
        <authorList>
            <person name="Stanton E."/>
        </authorList>
    </citation>
    <scope>NUCLEOTIDE SEQUENCE</scope>
    <source>
        <strain evidence="1">2021EL-01139</strain>
    </source>
</reference>
<protein>
    <submittedName>
        <fullName evidence="1">DUF2590 family protein</fullName>
    </submittedName>
</protein>
<comment type="caution">
    <text evidence="1">The sequence shown here is derived from an EMBL/GenBank/DDBJ whole genome shotgun (WGS) entry which is preliminary data.</text>
</comment>
<dbReference type="AlphaFoldDB" id="A0AAE2ZAQ0"/>
<dbReference type="EMBL" id="JAHWLI010000020">
    <property type="protein sequence ID" value="MBW3116456.1"/>
    <property type="molecule type" value="Genomic_DNA"/>
</dbReference>
<sequence>MDNLLYIDLLITNRDLTLNSGNEPELCNNRQSITQDVAHRIIESGLATQLVAERSPTLRADIRTQMEILVESDERLVPGTVVIDEENTKQLWVTADTYDFGRINLGVNYEQ</sequence>
<dbReference type="RefSeq" id="WP_219197675.1">
    <property type="nucleotide sequence ID" value="NZ_JAHWLI010000020.1"/>
</dbReference>
<gene>
    <name evidence="1" type="ORF">KYI77_08305</name>
</gene>
<evidence type="ECO:0000313" key="2">
    <source>
        <dbReference type="Proteomes" id="UP001155882"/>
    </source>
</evidence>
<organism evidence="1 2">
    <name type="scientific">Providencia rettgeri</name>
    <dbReference type="NCBI Taxonomy" id="587"/>
    <lineage>
        <taxon>Bacteria</taxon>
        <taxon>Pseudomonadati</taxon>
        <taxon>Pseudomonadota</taxon>
        <taxon>Gammaproteobacteria</taxon>
        <taxon>Enterobacterales</taxon>
        <taxon>Morganellaceae</taxon>
        <taxon>Providencia</taxon>
    </lineage>
</organism>
<dbReference type="Proteomes" id="UP001155882">
    <property type="component" value="Unassembled WGS sequence"/>
</dbReference>